<dbReference type="SUPFAM" id="SSF52047">
    <property type="entry name" value="RNI-like"/>
    <property type="match status" value="1"/>
</dbReference>
<dbReference type="Gene3D" id="3.80.10.10">
    <property type="entry name" value="Ribonuclease Inhibitor"/>
    <property type="match status" value="1"/>
</dbReference>
<name>A0A1Y1YK03_9FUNG</name>
<dbReference type="AlphaFoldDB" id="A0A1Y1YK03"/>
<dbReference type="InParanoid" id="A0A1Y1YK03"/>
<gene>
    <name evidence="1" type="ORF">K493DRAFT_313677</name>
</gene>
<protein>
    <recommendedName>
        <fullName evidence="3">RNI-like protein</fullName>
    </recommendedName>
</protein>
<dbReference type="EMBL" id="MCFE01000115">
    <property type="protein sequence ID" value="ORX98340.1"/>
    <property type="molecule type" value="Genomic_DNA"/>
</dbReference>
<dbReference type="InterPro" id="IPR032675">
    <property type="entry name" value="LRR_dom_sf"/>
</dbReference>
<evidence type="ECO:0000313" key="1">
    <source>
        <dbReference type="EMBL" id="ORX98340.1"/>
    </source>
</evidence>
<reference evidence="1 2" key="1">
    <citation type="submission" date="2016-07" db="EMBL/GenBank/DDBJ databases">
        <title>Pervasive Adenine N6-methylation of Active Genes in Fungi.</title>
        <authorList>
            <consortium name="DOE Joint Genome Institute"/>
            <person name="Mondo S.J."/>
            <person name="Dannebaum R.O."/>
            <person name="Kuo R.C."/>
            <person name="Labutti K."/>
            <person name="Haridas S."/>
            <person name="Kuo A."/>
            <person name="Salamov A."/>
            <person name="Ahrendt S.R."/>
            <person name="Lipzen A."/>
            <person name="Sullivan W."/>
            <person name="Andreopoulos W.B."/>
            <person name="Clum A."/>
            <person name="Lindquist E."/>
            <person name="Daum C."/>
            <person name="Ramamoorthy G.K."/>
            <person name="Gryganskyi A."/>
            <person name="Culley D."/>
            <person name="Magnuson J.K."/>
            <person name="James T.Y."/>
            <person name="O'Malley M.A."/>
            <person name="Stajich J.E."/>
            <person name="Spatafora J.W."/>
            <person name="Visel A."/>
            <person name="Grigoriev I.V."/>
        </authorList>
    </citation>
    <scope>NUCLEOTIDE SEQUENCE [LARGE SCALE GENOMIC DNA]</scope>
    <source>
        <strain evidence="1 2">CBS 931.73</strain>
    </source>
</reference>
<evidence type="ECO:0000313" key="2">
    <source>
        <dbReference type="Proteomes" id="UP000193498"/>
    </source>
</evidence>
<organism evidence="1 2">
    <name type="scientific">Basidiobolus meristosporus CBS 931.73</name>
    <dbReference type="NCBI Taxonomy" id="1314790"/>
    <lineage>
        <taxon>Eukaryota</taxon>
        <taxon>Fungi</taxon>
        <taxon>Fungi incertae sedis</taxon>
        <taxon>Zoopagomycota</taxon>
        <taxon>Entomophthoromycotina</taxon>
        <taxon>Basidiobolomycetes</taxon>
        <taxon>Basidiobolales</taxon>
        <taxon>Basidiobolaceae</taxon>
        <taxon>Basidiobolus</taxon>
    </lineage>
</organism>
<dbReference type="Proteomes" id="UP000193498">
    <property type="component" value="Unassembled WGS sequence"/>
</dbReference>
<proteinExistence type="predicted"/>
<evidence type="ECO:0008006" key="3">
    <source>
        <dbReference type="Google" id="ProtNLM"/>
    </source>
</evidence>
<accession>A0A1Y1YK03</accession>
<comment type="caution">
    <text evidence="1">The sequence shown here is derived from an EMBL/GenBank/DDBJ whole genome shotgun (WGS) entry which is preliminary data.</text>
</comment>
<keyword evidence="2" id="KW-1185">Reference proteome</keyword>
<sequence>MLSQSAPKLSHLNIKGIRYGYPAIDELIGACNKLRSLSLGTPYRQEPSAADRLLARVLTKCKALKELELGNTKITAHGLNTISKHLAGLDVVGEILCEGLDQVTARRIYPELNMDNTSFWEEEEEEGEGEEGTAALVLPPNFLKTC</sequence>